<reference evidence="3 4" key="1">
    <citation type="submission" date="2018-11" db="EMBL/GenBank/DDBJ databases">
        <authorList>
            <person name="Kleinhagauer T."/>
            <person name="Glaeser S.P."/>
            <person name="Spergser J."/>
            <person name="Ruckert C."/>
            <person name="Kaempfer P."/>
            <person name="Busse H.-J."/>
        </authorList>
    </citation>
    <scope>NUCLEOTIDE SEQUENCE [LARGE SCALE GENOMIC DNA]</scope>
    <source>
        <strain evidence="3 4">200CH</strain>
    </source>
</reference>
<keyword evidence="2" id="KW-0812">Transmembrane</keyword>
<dbReference type="KEGG" id="ccho:CCHOA_02095"/>
<dbReference type="RefSeq" id="WP_123926179.1">
    <property type="nucleotide sequence ID" value="NZ_CP033896.1"/>
</dbReference>
<accession>A0A3G6J428</accession>
<keyword evidence="2" id="KW-0472">Membrane</keyword>
<evidence type="ECO:0000256" key="2">
    <source>
        <dbReference type="SAM" id="Phobius"/>
    </source>
</evidence>
<dbReference type="AlphaFoldDB" id="A0A3G6J428"/>
<name>A0A3G6J428_9CORY</name>
<proteinExistence type="predicted"/>
<evidence type="ECO:0000313" key="3">
    <source>
        <dbReference type="EMBL" id="AZA12841.1"/>
    </source>
</evidence>
<gene>
    <name evidence="3" type="ORF">CCHOA_02095</name>
</gene>
<sequence length="162" mass="17347">MTHQLPVPAPHQRPVSAKQGQACTPASSRRLRQLWKPIIVGAAAGSALFVVNAADPTTPGGIIPVCPSKFVFGLCCPGCGACRMLYSLMHGDLLAAAAYNAVALVALGLLLWAYLAWIVRLCGGRIPTWENGRYTANVTLVVVILWLVIRNLPFAPFTALWV</sequence>
<dbReference type="EMBL" id="CP033896">
    <property type="protein sequence ID" value="AZA12841.1"/>
    <property type="molecule type" value="Genomic_DNA"/>
</dbReference>
<evidence type="ECO:0008006" key="5">
    <source>
        <dbReference type="Google" id="ProtNLM"/>
    </source>
</evidence>
<feature type="transmembrane region" description="Helical" evidence="2">
    <location>
        <begin position="131"/>
        <end position="149"/>
    </location>
</feature>
<dbReference type="InterPro" id="IPR021215">
    <property type="entry name" value="DUF2752"/>
</dbReference>
<organism evidence="3 4">
    <name type="scientific">Corynebacterium choanae</name>
    <dbReference type="NCBI Taxonomy" id="1862358"/>
    <lineage>
        <taxon>Bacteria</taxon>
        <taxon>Bacillati</taxon>
        <taxon>Actinomycetota</taxon>
        <taxon>Actinomycetes</taxon>
        <taxon>Mycobacteriales</taxon>
        <taxon>Corynebacteriaceae</taxon>
        <taxon>Corynebacterium</taxon>
    </lineage>
</organism>
<dbReference type="Proteomes" id="UP000269019">
    <property type="component" value="Chromosome"/>
</dbReference>
<evidence type="ECO:0000313" key="4">
    <source>
        <dbReference type="Proteomes" id="UP000269019"/>
    </source>
</evidence>
<keyword evidence="2" id="KW-1133">Transmembrane helix</keyword>
<feature type="region of interest" description="Disordered" evidence="1">
    <location>
        <begin position="1"/>
        <end position="22"/>
    </location>
</feature>
<feature type="transmembrane region" description="Helical" evidence="2">
    <location>
        <begin position="93"/>
        <end position="119"/>
    </location>
</feature>
<evidence type="ECO:0000256" key="1">
    <source>
        <dbReference type="SAM" id="MobiDB-lite"/>
    </source>
</evidence>
<dbReference type="OrthoDB" id="5966662at2"/>
<dbReference type="Pfam" id="PF10825">
    <property type="entry name" value="DUF2752"/>
    <property type="match status" value="1"/>
</dbReference>
<keyword evidence="4" id="KW-1185">Reference proteome</keyword>
<protein>
    <recommendedName>
        <fullName evidence="5">DUF2752 domain-containing protein</fullName>
    </recommendedName>
</protein>